<reference evidence="8 9" key="1">
    <citation type="submission" date="2020-08" db="EMBL/GenBank/DDBJ databases">
        <authorList>
            <person name="Liu C."/>
            <person name="Sun Q."/>
        </authorList>
    </citation>
    <scope>NUCLEOTIDE SEQUENCE [LARGE SCALE GENOMIC DNA]</scope>
    <source>
        <strain evidence="8 9">NSJ-38</strain>
    </source>
</reference>
<protein>
    <submittedName>
        <fullName evidence="8">ABC transporter substrate-binding protein</fullName>
    </submittedName>
</protein>
<keyword evidence="2" id="KW-0813">Transport</keyword>
<comment type="similarity">
    <text evidence="1">Belongs to the leucine-binding protein family.</text>
</comment>
<feature type="chain" id="PRO_5039363858" evidence="6">
    <location>
        <begin position="27"/>
        <end position="406"/>
    </location>
</feature>
<feature type="domain" description="Leucine-binding protein" evidence="7">
    <location>
        <begin position="52"/>
        <end position="394"/>
    </location>
</feature>
<evidence type="ECO:0000259" key="7">
    <source>
        <dbReference type="Pfam" id="PF13458"/>
    </source>
</evidence>
<dbReference type="PRINTS" id="PR00337">
    <property type="entry name" value="LEUILEVALBP"/>
</dbReference>
<evidence type="ECO:0000256" key="1">
    <source>
        <dbReference type="ARBA" id="ARBA00010062"/>
    </source>
</evidence>
<dbReference type="Gene3D" id="3.40.50.2300">
    <property type="match status" value="2"/>
</dbReference>
<feature type="region of interest" description="Disordered" evidence="5">
    <location>
        <begin position="29"/>
        <end position="55"/>
    </location>
</feature>
<feature type="compositionally biased region" description="Basic and acidic residues" evidence="5">
    <location>
        <begin position="31"/>
        <end position="45"/>
    </location>
</feature>
<name>A0A7G9G118_9FIRM</name>
<dbReference type="InterPro" id="IPR051010">
    <property type="entry name" value="BCAA_transport"/>
</dbReference>
<evidence type="ECO:0000256" key="4">
    <source>
        <dbReference type="ARBA" id="ARBA00022970"/>
    </source>
</evidence>
<evidence type="ECO:0000256" key="2">
    <source>
        <dbReference type="ARBA" id="ARBA00022448"/>
    </source>
</evidence>
<dbReference type="SUPFAM" id="SSF53822">
    <property type="entry name" value="Periplasmic binding protein-like I"/>
    <property type="match status" value="1"/>
</dbReference>
<feature type="signal peptide" evidence="6">
    <location>
        <begin position="1"/>
        <end position="26"/>
    </location>
</feature>
<sequence length="406" mass="43459">MKKQTMKRVVALAAAISMVIGLTACSNGGGDAKETTKAADNKEQQESNTSGEINIGVVGPMTGANAEDGIGFKVAVGIAVDEINAAGGAAGYKLTYDSNDSASDANQSADIVRQYAENDKYSVIIGDFTTSCCVVDAEIVDKYQIPMITPTASGSQLPGISDWFFSMSHTQEYESPWAAEHVTKDYLGAKSVGIMYLNTDWGTQVDGFLLKAYEELGVEVLANESYLDTETNFSSIVSKLSSEKPDVIVVVDQSNAATIINQIRSAGVETQIQLLGPGAAVQIVDQTGDNSEGVVTNTASLLTYDNEKVSGFMKTFYEEAGFDAADHAICAYNTVYMIATAIENAVADGKTEINRTVIKDYLETAEFDSPIGLVKFNELHGSNRDMLVVAVENGEYVVKCDYGYFD</sequence>
<evidence type="ECO:0000256" key="6">
    <source>
        <dbReference type="SAM" id="SignalP"/>
    </source>
</evidence>
<evidence type="ECO:0000256" key="3">
    <source>
        <dbReference type="ARBA" id="ARBA00022729"/>
    </source>
</evidence>
<evidence type="ECO:0000313" key="9">
    <source>
        <dbReference type="Proteomes" id="UP000515823"/>
    </source>
</evidence>
<gene>
    <name evidence="8" type="ORF">H9Q78_08420</name>
</gene>
<dbReference type="InterPro" id="IPR000709">
    <property type="entry name" value="Leu_Ile_Val-bd"/>
</dbReference>
<keyword evidence="9" id="KW-1185">Reference proteome</keyword>
<dbReference type="InterPro" id="IPR028082">
    <property type="entry name" value="Peripla_BP_I"/>
</dbReference>
<dbReference type="Proteomes" id="UP000515823">
    <property type="component" value="Chromosome"/>
</dbReference>
<dbReference type="KEGG" id="qdo:H9Q78_08420"/>
<dbReference type="PANTHER" id="PTHR30483">
    <property type="entry name" value="LEUCINE-SPECIFIC-BINDING PROTEIN"/>
    <property type="match status" value="1"/>
</dbReference>
<dbReference type="GO" id="GO:0006865">
    <property type="term" value="P:amino acid transport"/>
    <property type="evidence" value="ECO:0007669"/>
    <property type="project" value="UniProtKB-KW"/>
</dbReference>
<organism evidence="8 9">
    <name type="scientific">Qiania dongpingensis</name>
    <dbReference type="NCBI Taxonomy" id="2763669"/>
    <lineage>
        <taxon>Bacteria</taxon>
        <taxon>Bacillati</taxon>
        <taxon>Bacillota</taxon>
        <taxon>Clostridia</taxon>
        <taxon>Lachnospirales</taxon>
        <taxon>Lachnospiraceae</taxon>
        <taxon>Qiania</taxon>
    </lineage>
</organism>
<dbReference type="AlphaFoldDB" id="A0A7G9G118"/>
<dbReference type="CDD" id="cd06349">
    <property type="entry name" value="PBP1_ABC_HAAT-like"/>
    <property type="match status" value="1"/>
</dbReference>
<dbReference type="PROSITE" id="PS51257">
    <property type="entry name" value="PROKAR_LIPOPROTEIN"/>
    <property type="match status" value="1"/>
</dbReference>
<dbReference type="EMBL" id="CP060634">
    <property type="protein sequence ID" value="QNM04500.1"/>
    <property type="molecule type" value="Genomic_DNA"/>
</dbReference>
<dbReference type="Pfam" id="PF13458">
    <property type="entry name" value="Peripla_BP_6"/>
    <property type="match status" value="1"/>
</dbReference>
<proteinExistence type="inferred from homology"/>
<accession>A0A7G9G118</accession>
<evidence type="ECO:0000256" key="5">
    <source>
        <dbReference type="SAM" id="MobiDB-lite"/>
    </source>
</evidence>
<dbReference type="RefSeq" id="WP_249300930.1">
    <property type="nucleotide sequence ID" value="NZ_CP060634.1"/>
</dbReference>
<evidence type="ECO:0000313" key="8">
    <source>
        <dbReference type="EMBL" id="QNM04500.1"/>
    </source>
</evidence>
<keyword evidence="4" id="KW-0029">Amino-acid transport</keyword>
<keyword evidence="3 6" id="KW-0732">Signal</keyword>
<dbReference type="PANTHER" id="PTHR30483:SF6">
    <property type="entry name" value="PERIPLASMIC BINDING PROTEIN OF ABC TRANSPORTER FOR NATURAL AMINO ACIDS"/>
    <property type="match status" value="1"/>
</dbReference>
<dbReference type="InterPro" id="IPR028081">
    <property type="entry name" value="Leu-bd"/>
</dbReference>